<evidence type="ECO:0000256" key="2">
    <source>
        <dbReference type="ARBA" id="ARBA00022840"/>
    </source>
</evidence>
<feature type="domain" description="Magnesium chelatase ChlI-like catalytic" evidence="3">
    <location>
        <begin position="193"/>
        <end position="397"/>
    </location>
</feature>
<dbReference type="RefSeq" id="WP_132872962.1">
    <property type="nucleotide sequence ID" value="NZ_SMGG01000003.1"/>
</dbReference>
<dbReference type="AlphaFoldDB" id="A0A4R1KBJ3"/>
<dbReference type="GO" id="GO:0005524">
    <property type="term" value="F:ATP binding"/>
    <property type="evidence" value="ECO:0007669"/>
    <property type="project" value="UniProtKB-KW"/>
</dbReference>
<dbReference type="InterPro" id="IPR020568">
    <property type="entry name" value="Ribosomal_Su5_D2-typ_SF"/>
</dbReference>
<evidence type="ECO:0000259" key="4">
    <source>
        <dbReference type="Pfam" id="PF13335"/>
    </source>
</evidence>
<dbReference type="Pfam" id="PF13541">
    <property type="entry name" value="ChlI"/>
    <property type="match status" value="1"/>
</dbReference>
<protein>
    <submittedName>
        <fullName evidence="5">Magnesium chelatase family protein</fullName>
    </submittedName>
</protein>
<dbReference type="Pfam" id="PF13335">
    <property type="entry name" value="Mg_chelatase_C"/>
    <property type="match status" value="1"/>
</dbReference>
<keyword evidence="6" id="KW-1185">Reference proteome</keyword>
<dbReference type="Gene3D" id="3.30.230.10">
    <property type="match status" value="1"/>
</dbReference>
<sequence>MFSKVFSALVNGIQAEIVEVETDISSVGLPTFNMVGLAETAVKESRDRVKSAMKNMNLNVFSHPITINLAPADIKKEGTHFDLPVAVGLTCSAGMVKSVPEDCMFAGELSLDGRLRAVGGILPIAEGAKLAGFTKLVVPADNADEAAVIDGIEIYPFEDLSSVVEFINGGCVGTPYAINRTKLFASVKEYEVDFSDVKGQFSARRCAEIAAAGMHNLFMIGSPGSGKTMIARRIPTILPDMTITEAIETTKIYSVAGLIKNGRDLAVHRPFCSPHHTSSSVSLIGGTSKAIPGQVSLASNGVLFLDELLEFPRNVLETLRQPLEDREVTVARAGRTVVYPANFMLVAAANPCPCGYMGDKQKECTCTPTQIHKYRSRMSGPLMDRIDMHVEVSSADISELSAMNEGEPSSEIRKRVEAAHRIQSERFKKSSTRFNSRMSEKETRKFCKLDTASEKLLETAAKKYHLSARSYSKVLKTARTIADLAGAPDIESRHLLEALQYRLIQD</sequence>
<dbReference type="InterPro" id="IPR000523">
    <property type="entry name" value="Mg_chelatse_chII-like_cat_dom"/>
</dbReference>
<proteinExistence type="predicted"/>
<evidence type="ECO:0000256" key="1">
    <source>
        <dbReference type="ARBA" id="ARBA00022741"/>
    </source>
</evidence>
<dbReference type="PANTHER" id="PTHR32039">
    <property type="entry name" value="MAGNESIUM-CHELATASE SUBUNIT CHLI"/>
    <property type="match status" value="1"/>
</dbReference>
<dbReference type="EMBL" id="SMGG01000003">
    <property type="protein sequence ID" value="TCK61824.1"/>
    <property type="molecule type" value="Genomic_DNA"/>
</dbReference>
<name>A0A4R1KBJ3_9BACT</name>
<dbReference type="Pfam" id="PF01078">
    <property type="entry name" value="Mg_chelatase"/>
    <property type="match status" value="1"/>
</dbReference>
<organism evidence="5 6">
    <name type="scientific">Seleniivibrio woodruffii</name>
    <dbReference type="NCBI Taxonomy" id="1078050"/>
    <lineage>
        <taxon>Bacteria</taxon>
        <taxon>Pseudomonadati</taxon>
        <taxon>Deferribacterota</taxon>
        <taxon>Deferribacteres</taxon>
        <taxon>Deferribacterales</taxon>
        <taxon>Geovibrionaceae</taxon>
        <taxon>Seleniivibrio</taxon>
    </lineage>
</organism>
<dbReference type="SUPFAM" id="SSF52540">
    <property type="entry name" value="P-loop containing nucleoside triphosphate hydrolases"/>
    <property type="match status" value="1"/>
</dbReference>
<gene>
    <name evidence="5" type="ORF">C8D98_0330</name>
</gene>
<dbReference type="InterPro" id="IPR014721">
    <property type="entry name" value="Ribsml_uS5_D2-typ_fold_subgr"/>
</dbReference>
<dbReference type="InterPro" id="IPR027417">
    <property type="entry name" value="P-loop_NTPase"/>
</dbReference>
<dbReference type="SUPFAM" id="SSF54211">
    <property type="entry name" value="Ribosomal protein S5 domain 2-like"/>
    <property type="match status" value="1"/>
</dbReference>
<dbReference type="GO" id="GO:0003677">
    <property type="term" value="F:DNA binding"/>
    <property type="evidence" value="ECO:0007669"/>
    <property type="project" value="InterPro"/>
</dbReference>
<dbReference type="OrthoDB" id="9813147at2"/>
<dbReference type="InterPro" id="IPR004482">
    <property type="entry name" value="Mg_chelat-rel"/>
</dbReference>
<reference evidence="5 6" key="1">
    <citation type="submission" date="2019-03" db="EMBL/GenBank/DDBJ databases">
        <title>Genomic Encyclopedia of Type Strains, Phase IV (KMG-IV): sequencing the most valuable type-strain genomes for metagenomic binning, comparative biology and taxonomic classification.</title>
        <authorList>
            <person name="Goeker M."/>
        </authorList>
    </citation>
    <scope>NUCLEOTIDE SEQUENCE [LARGE SCALE GENOMIC DNA]</scope>
    <source>
        <strain evidence="5 6">DSM 24984</strain>
    </source>
</reference>
<dbReference type="InterPro" id="IPR045006">
    <property type="entry name" value="CHLI-like"/>
</dbReference>
<comment type="caution">
    <text evidence="5">The sequence shown here is derived from an EMBL/GenBank/DDBJ whole genome shotgun (WGS) entry which is preliminary data.</text>
</comment>
<evidence type="ECO:0000259" key="3">
    <source>
        <dbReference type="Pfam" id="PF01078"/>
    </source>
</evidence>
<dbReference type="NCBIfam" id="TIGR00368">
    <property type="entry name" value="YifB family Mg chelatase-like AAA ATPase"/>
    <property type="match status" value="1"/>
</dbReference>
<keyword evidence="2" id="KW-0067">ATP-binding</keyword>
<feature type="domain" description="Mg chelatase-related protein C-terminal" evidence="4">
    <location>
        <begin position="406"/>
        <end position="502"/>
    </location>
</feature>
<dbReference type="PRINTS" id="PR01657">
    <property type="entry name" value="MCMFAMILY"/>
</dbReference>
<dbReference type="Gene3D" id="3.40.50.300">
    <property type="entry name" value="P-loop containing nucleotide triphosphate hydrolases"/>
    <property type="match status" value="1"/>
</dbReference>
<keyword evidence="1" id="KW-0547">Nucleotide-binding</keyword>
<evidence type="ECO:0000313" key="6">
    <source>
        <dbReference type="Proteomes" id="UP000294614"/>
    </source>
</evidence>
<dbReference type="InterPro" id="IPR025158">
    <property type="entry name" value="Mg_chelat-rel_C"/>
</dbReference>
<evidence type="ECO:0000313" key="5">
    <source>
        <dbReference type="EMBL" id="TCK61824.1"/>
    </source>
</evidence>
<dbReference type="Proteomes" id="UP000294614">
    <property type="component" value="Unassembled WGS sequence"/>
</dbReference>
<accession>A0A4R1KBJ3</accession>
<dbReference type="InterPro" id="IPR001208">
    <property type="entry name" value="MCM_dom"/>
</dbReference>
<dbReference type="PANTHER" id="PTHR32039:SF7">
    <property type="entry name" value="COMPETENCE PROTEIN COMM"/>
    <property type="match status" value="1"/>
</dbReference>